<keyword evidence="6 7" id="KW-0694">RNA-binding</keyword>
<keyword evidence="2 7" id="KW-0698">rRNA processing</keyword>
<dbReference type="NCBIfam" id="TIGR00755">
    <property type="entry name" value="ksgA"/>
    <property type="match status" value="1"/>
</dbReference>
<comment type="similarity">
    <text evidence="7">Belongs to the class I-like SAM-binding methyltransferase superfamily. rRNA adenine N(6)-methyltransferase family. RsmA subfamily.</text>
</comment>
<dbReference type="PANTHER" id="PTHR11727:SF7">
    <property type="entry name" value="DIMETHYLADENOSINE TRANSFERASE-RELATED"/>
    <property type="match status" value="1"/>
</dbReference>
<feature type="domain" description="Ribosomal RNA adenine methylase transferase N-terminal" evidence="9">
    <location>
        <begin position="35"/>
        <end position="221"/>
    </location>
</feature>
<evidence type="ECO:0000256" key="8">
    <source>
        <dbReference type="PROSITE-ProRule" id="PRU01026"/>
    </source>
</evidence>
<gene>
    <name evidence="7 10" type="primary">rsmA</name>
    <name evidence="7" type="synonym">ksgA</name>
    <name evidence="10" type="ORF">EC9_03410</name>
</gene>
<dbReference type="InterPro" id="IPR020598">
    <property type="entry name" value="rRNA_Ade_methylase_Trfase_N"/>
</dbReference>
<feature type="binding site" evidence="7 8">
    <location>
        <position position="136"/>
    </location>
    <ligand>
        <name>S-adenosyl-L-methionine</name>
        <dbReference type="ChEBI" id="CHEBI:59789"/>
    </ligand>
</feature>
<keyword evidence="4 7" id="KW-0808">Transferase</keyword>
<dbReference type="InterPro" id="IPR029063">
    <property type="entry name" value="SAM-dependent_MTases_sf"/>
</dbReference>
<dbReference type="EMBL" id="CP036261">
    <property type="protein sequence ID" value="QDS86181.1"/>
    <property type="molecule type" value="Genomic_DNA"/>
</dbReference>
<dbReference type="EC" id="2.1.1.182" evidence="7"/>
<evidence type="ECO:0000313" key="10">
    <source>
        <dbReference type="EMBL" id="QDS86181.1"/>
    </source>
</evidence>
<dbReference type="RefSeq" id="WP_246105908.1">
    <property type="nucleotide sequence ID" value="NZ_CP036261.1"/>
</dbReference>
<sequence length="303" mass="33935">MVNRQTASYLTKRFQQTGMRPLSRFGQNFLIDLNLVDLIADSADIDDRDLVLEIGTGTGSLTSRLAARAAHVITVEIDTNLAQLAQEELEDLPNVTMRLHDALKNKNNFDPELLENIREEFDKLPAKRRRFKLVANLPYNVATPIISNLLRCDPIPDVISVTIQKELADRIVAPPGTKDYSALSIWIQSVANASIVRTLPPGVFWPPPKVTSAIIRIDTDANLRARIDNIDFFHEKLRALYFHRRKFLRSVVLSAMKGELDKAQVDAVLEKLGFSGEIRAERLTVAQTIELINELGTASAEAK</sequence>
<evidence type="ECO:0000256" key="7">
    <source>
        <dbReference type="HAMAP-Rule" id="MF_00607"/>
    </source>
</evidence>
<evidence type="ECO:0000256" key="2">
    <source>
        <dbReference type="ARBA" id="ARBA00022552"/>
    </source>
</evidence>
<keyword evidence="3 7" id="KW-0489">Methyltransferase</keyword>
<dbReference type="SMART" id="SM00650">
    <property type="entry name" value="rADc"/>
    <property type="match status" value="1"/>
</dbReference>
<evidence type="ECO:0000256" key="6">
    <source>
        <dbReference type="ARBA" id="ARBA00022884"/>
    </source>
</evidence>
<reference evidence="10 11" key="1">
    <citation type="submission" date="2019-02" db="EMBL/GenBank/DDBJ databases">
        <title>Deep-cultivation of Planctomycetes and their phenomic and genomic characterization uncovers novel biology.</title>
        <authorList>
            <person name="Wiegand S."/>
            <person name="Jogler M."/>
            <person name="Boedeker C."/>
            <person name="Pinto D."/>
            <person name="Vollmers J."/>
            <person name="Rivas-Marin E."/>
            <person name="Kohn T."/>
            <person name="Peeters S.H."/>
            <person name="Heuer A."/>
            <person name="Rast P."/>
            <person name="Oberbeckmann S."/>
            <person name="Bunk B."/>
            <person name="Jeske O."/>
            <person name="Meyerdierks A."/>
            <person name="Storesund J.E."/>
            <person name="Kallscheuer N."/>
            <person name="Luecker S."/>
            <person name="Lage O.M."/>
            <person name="Pohl T."/>
            <person name="Merkel B.J."/>
            <person name="Hornburger P."/>
            <person name="Mueller R.-W."/>
            <person name="Bruemmer F."/>
            <person name="Labrenz M."/>
            <person name="Spormann A.M."/>
            <person name="Op den Camp H."/>
            <person name="Overmann J."/>
            <person name="Amann R."/>
            <person name="Jetten M.S.M."/>
            <person name="Mascher T."/>
            <person name="Medema M.H."/>
            <person name="Devos D.P."/>
            <person name="Kaster A.-K."/>
            <person name="Ovreas L."/>
            <person name="Rohde M."/>
            <person name="Galperin M.Y."/>
            <person name="Jogler C."/>
        </authorList>
    </citation>
    <scope>NUCLEOTIDE SEQUENCE [LARGE SCALE GENOMIC DNA]</scope>
    <source>
        <strain evidence="10 11">EC9</strain>
    </source>
</reference>
<name>A0A517LU80_9BACT</name>
<dbReference type="GO" id="GO:0003723">
    <property type="term" value="F:RNA binding"/>
    <property type="evidence" value="ECO:0007669"/>
    <property type="project" value="UniProtKB-UniRule"/>
</dbReference>
<dbReference type="PROSITE" id="PS01131">
    <property type="entry name" value="RRNA_A_DIMETH"/>
    <property type="match status" value="1"/>
</dbReference>
<dbReference type="CDD" id="cd02440">
    <property type="entry name" value="AdoMet_MTases"/>
    <property type="match status" value="1"/>
</dbReference>
<evidence type="ECO:0000259" key="9">
    <source>
        <dbReference type="SMART" id="SM00650"/>
    </source>
</evidence>
<feature type="binding site" evidence="7 8">
    <location>
        <position position="28"/>
    </location>
    <ligand>
        <name>S-adenosyl-L-methionine</name>
        <dbReference type="ChEBI" id="CHEBI:59789"/>
    </ligand>
</feature>
<accession>A0A517LU80</accession>
<proteinExistence type="inferred from homology"/>
<evidence type="ECO:0000256" key="5">
    <source>
        <dbReference type="ARBA" id="ARBA00022691"/>
    </source>
</evidence>
<dbReference type="InterPro" id="IPR020596">
    <property type="entry name" value="rRNA_Ade_Mease_Trfase_CS"/>
</dbReference>
<comment type="subcellular location">
    <subcellularLocation>
        <location evidence="7">Cytoplasm</location>
    </subcellularLocation>
</comment>
<dbReference type="PANTHER" id="PTHR11727">
    <property type="entry name" value="DIMETHYLADENOSINE TRANSFERASE"/>
    <property type="match status" value="1"/>
</dbReference>
<keyword evidence="11" id="KW-1185">Reference proteome</keyword>
<dbReference type="GO" id="GO:0052908">
    <property type="term" value="F:16S rRNA (adenine(1518)-N(6)/adenine(1519)-N(6))-dimethyltransferase activity"/>
    <property type="evidence" value="ECO:0007669"/>
    <property type="project" value="UniProtKB-EC"/>
</dbReference>
<feature type="binding site" evidence="7 8">
    <location>
        <position position="101"/>
    </location>
    <ligand>
        <name>S-adenosyl-L-methionine</name>
        <dbReference type="ChEBI" id="CHEBI:59789"/>
    </ligand>
</feature>
<organism evidence="10 11">
    <name type="scientific">Rosistilla ulvae</name>
    <dbReference type="NCBI Taxonomy" id="1930277"/>
    <lineage>
        <taxon>Bacteria</taxon>
        <taxon>Pseudomonadati</taxon>
        <taxon>Planctomycetota</taxon>
        <taxon>Planctomycetia</taxon>
        <taxon>Pirellulales</taxon>
        <taxon>Pirellulaceae</taxon>
        <taxon>Rosistilla</taxon>
    </lineage>
</organism>
<dbReference type="InterPro" id="IPR001737">
    <property type="entry name" value="KsgA/Erm"/>
</dbReference>
<dbReference type="HAMAP" id="MF_00607">
    <property type="entry name" value="16SrRNA_methyltr_A"/>
    <property type="match status" value="1"/>
</dbReference>
<protein>
    <recommendedName>
        <fullName evidence="7">Ribosomal RNA small subunit methyltransferase A</fullName>
        <ecNumber evidence="7">2.1.1.182</ecNumber>
    </recommendedName>
    <alternativeName>
        <fullName evidence="7">16S rRNA (adenine(1518)-N(6)/adenine(1519)-N(6))-dimethyltransferase</fullName>
    </alternativeName>
    <alternativeName>
        <fullName evidence="7">16S rRNA dimethyladenosine transferase</fullName>
    </alternativeName>
    <alternativeName>
        <fullName evidence="7">16S rRNA dimethylase</fullName>
    </alternativeName>
    <alternativeName>
        <fullName evidence="7">S-adenosylmethionine-6-N', N'-adenosyl(rRNA) dimethyltransferase</fullName>
    </alternativeName>
</protein>
<dbReference type="PROSITE" id="PS51689">
    <property type="entry name" value="SAM_RNA_A_N6_MT"/>
    <property type="match status" value="1"/>
</dbReference>
<feature type="binding site" evidence="7 8">
    <location>
        <position position="30"/>
    </location>
    <ligand>
        <name>S-adenosyl-L-methionine</name>
        <dbReference type="ChEBI" id="CHEBI:59789"/>
    </ligand>
</feature>
<dbReference type="SUPFAM" id="SSF53335">
    <property type="entry name" value="S-adenosyl-L-methionine-dependent methyltransferases"/>
    <property type="match status" value="1"/>
</dbReference>
<keyword evidence="1 7" id="KW-0963">Cytoplasm</keyword>
<dbReference type="GO" id="GO:0005829">
    <property type="term" value="C:cytosol"/>
    <property type="evidence" value="ECO:0007669"/>
    <property type="project" value="TreeGrafter"/>
</dbReference>
<evidence type="ECO:0000256" key="3">
    <source>
        <dbReference type="ARBA" id="ARBA00022603"/>
    </source>
</evidence>
<dbReference type="Pfam" id="PF00398">
    <property type="entry name" value="RrnaAD"/>
    <property type="match status" value="1"/>
</dbReference>
<dbReference type="KEGG" id="ruv:EC9_03410"/>
<comment type="catalytic activity">
    <reaction evidence="7">
        <text>adenosine(1518)/adenosine(1519) in 16S rRNA + 4 S-adenosyl-L-methionine = N(6)-dimethyladenosine(1518)/N(6)-dimethyladenosine(1519) in 16S rRNA + 4 S-adenosyl-L-homocysteine + 4 H(+)</text>
        <dbReference type="Rhea" id="RHEA:19609"/>
        <dbReference type="Rhea" id="RHEA-COMP:10232"/>
        <dbReference type="Rhea" id="RHEA-COMP:10233"/>
        <dbReference type="ChEBI" id="CHEBI:15378"/>
        <dbReference type="ChEBI" id="CHEBI:57856"/>
        <dbReference type="ChEBI" id="CHEBI:59789"/>
        <dbReference type="ChEBI" id="CHEBI:74411"/>
        <dbReference type="ChEBI" id="CHEBI:74493"/>
        <dbReference type="EC" id="2.1.1.182"/>
    </reaction>
</comment>
<feature type="binding site" evidence="7 8">
    <location>
        <position position="76"/>
    </location>
    <ligand>
        <name>S-adenosyl-L-methionine</name>
        <dbReference type="ChEBI" id="CHEBI:59789"/>
    </ligand>
</feature>
<dbReference type="AlphaFoldDB" id="A0A517LU80"/>
<comment type="function">
    <text evidence="7">Specifically dimethylates two adjacent adenosines (A1518 and A1519) in the loop of a conserved hairpin near the 3'-end of 16S rRNA in the 30S particle. May play a critical role in biogenesis of 30S subunits.</text>
</comment>
<keyword evidence="5 7" id="KW-0949">S-adenosyl-L-methionine</keyword>
<dbReference type="InterPro" id="IPR011530">
    <property type="entry name" value="rRNA_adenine_dimethylase"/>
</dbReference>
<dbReference type="Gene3D" id="3.40.50.150">
    <property type="entry name" value="Vaccinia Virus protein VP39"/>
    <property type="match status" value="1"/>
</dbReference>
<dbReference type="Proteomes" id="UP000319557">
    <property type="component" value="Chromosome"/>
</dbReference>
<feature type="binding site" evidence="7 8">
    <location>
        <position position="55"/>
    </location>
    <ligand>
        <name>S-adenosyl-L-methionine</name>
        <dbReference type="ChEBI" id="CHEBI:59789"/>
    </ligand>
</feature>
<evidence type="ECO:0000256" key="1">
    <source>
        <dbReference type="ARBA" id="ARBA00022490"/>
    </source>
</evidence>
<dbReference type="InterPro" id="IPR023165">
    <property type="entry name" value="rRNA_Ade_diMease-like_C"/>
</dbReference>
<evidence type="ECO:0000256" key="4">
    <source>
        <dbReference type="ARBA" id="ARBA00022679"/>
    </source>
</evidence>
<dbReference type="Gene3D" id="1.10.8.100">
    <property type="entry name" value="Ribosomal RNA adenine dimethylase-like, domain 2"/>
    <property type="match status" value="1"/>
</dbReference>
<evidence type="ECO:0000313" key="11">
    <source>
        <dbReference type="Proteomes" id="UP000319557"/>
    </source>
</evidence>